<organism evidence="1">
    <name type="scientific">marine sediment metagenome</name>
    <dbReference type="NCBI Taxonomy" id="412755"/>
    <lineage>
        <taxon>unclassified sequences</taxon>
        <taxon>metagenomes</taxon>
        <taxon>ecological metagenomes</taxon>
    </lineage>
</organism>
<proteinExistence type="predicted"/>
<name>X0SME6_9ZZZZ</name>
<dbReference type="AlphaFoldDB" id="X0SME6"/>
<comment type="caution">
    <text evidence="1">The sequence shown here is derived from an EMBL/GenBank/DDBJ whole genome shotgun (WGS) entry which is preliminary data.</text>
</comment>
<gene>
    <name evidence="1" type="ORF">S01H1_04070</name>
</gene>
<feature type="non-terminal residue" evidence="1">
    <location>
        <position position="34"/>
    </location>
</feature>
<protein>
    <submittedName>
        <fullName evidence="1">Uncharacterized protein</fullName>
    </submittedName>
</protein>
<sequence length="34" mass="4016">MKFKNKKLVNKFKDFISSISKKDRVAVIHHTDPD</sequence>
<evidence type="ECO:0000313" key="1">
    <source>
        <dbReference type="EMBL" id="GAF82224.1"/>
    </source>
</evidence>
<reference evidence="1" key="1">
    <citation type="journal article" date="2014" name="Front. Microbiol.">
        <title>High frequency of phylogenetically diverse reductive dehalogenase-homologous genes in deep subseafloor sedimentary metagenomes.</title>
        <authorList>
            <person name="Kawai M."/>
            <person name="Futagami T."/>
            <person name="Toyoda A."/>
            <person name="Takaki Y."/>
            <person name="Nishi S."/>
            <person name="Hori S."/>
            <person name="Arai W."/>
            <person name="Tsubouchi T."/>
            <person name="Morono Y."/>
            <person name="Uchiyama I."/>
            <person name="Ito T."/>
            <person name="Fujiyama A."/>
            <person name="Inagaki F."/>
            <person name="Takami H."/>
        </authorList>
    </citation>
    <scope>NUCLEOTIDE SEQUENCE</scope>
    <source>
        <strain evidence="1">Expedition CK06-06</strain>
    </source>
</reference>
<dbReference type="EMBL" id="BARS01002169">
    <property type="protein sequence ID" value="GAF82224.1"/>
    <property type="molecule type" value="Genomic_DNA"/>
</dbReference>
<accession>X0SME6</accession>